<keyword evidence="1" id="KW-1133">Transmembrane helix</keyword>
<feature type="transmembrane region" description="Helical" evidence="1">
    <location>
        <begin position="12"/>
        <end position="38"/>
    </location>
</feature>
<dbReference type="RefSeq" id="WP_331927790.1">
    <property type="nucleotide sequence ID" value="NZ_JBEPLU010000001.1"/>
</dbReference>
<evidence type="ECO:0000256" key="1">
    <source>
        <dbReference type="SAM" id="Phobius"/>
    </source>
</evidence>
<protein>
    <submittedName>
        <fullName evidence="2">Uncharacterized protein</fullName>
    </submittedName>
</protein>
<name>A0ABV2EIJ8_9CAUL</name>
<evidence type="ECO:0000313" key="3">
    <source>
        <dbReference type="Proteomes" id="UP001549110"/>
    </source>
</evidence>
<accession>A0ABV2EIJ8</accession>
<keyword evidence="1" id="KW-0812">Transmembrane</keyword>
<keyword evidence="1" id="KW-0472">Membrane</keyword>
<proteinExistence type="predicted"/>
<dbReference type="PROSITE" id="PS51257">
    <property type="entry name" value="PROKAR_LIPOPROTEIN"/>
    <property type="match status" value="1"/>
</dbReference>
<comment type="caution">
    <text evidence="2">The sequence shown here is derived from an EMBL/GenBank/DDBJ whole genome shotgun (WGS) entry which is preliminary data.</text>
</comment>
<keyword evidence="3" id="KW-1185">Reference proteome</keyword>
<sequence length="98" mass="10146">MNFLRTAPFGTLFTAAFAIGAACHLAFLIIEIIVALAAPGVFTLNGSKATNPGEALGAVAIMFIVMMFLNAGVSAFGSLCWLAVRRWMPKKAAAGVGV</sequence>
<dbReference type="Proteomes" id="UP001549110">
    <property type="component" value="Unassembled WGS sequence"/>
</dbReference>
<gene>
    <name evidence="2" type="ORF">ABID41_001306</name>
</gene>
<feature type="transmembrane region" description="Helical" evidence="1">
    <location>
        <begin position="58"/>
        <end position="84"/>
    </location>
</feature>
<evidence type="ECO:0000313" key="2">
    <source>
        <dbReference type="EMBL" id="MET3526211.1"/>
    </source>
</evidence>
<dbReference type="EMBL" id="JBEPLU010000001">
    <property type="protein sequence ID" value="MET3526211.1"/>
    <property type="molecule type" value="Genomic_DNA"/>
</dbReference>
<organism evidence="2 3">
    <name type="scientific">Phenylobacterium koreense</name>
    <dbReference type="NCBI Taxonomy" id="266125"/>
    <lineage>
        <taxon>Bacteria</taxon>
        <taxon>Pseudomonadati</taxon>
        <taxon>Pseudomonadota</taxon>
        <taxon>Alphaproteobacteria</taxon>
        <taxon>Caulobacterales</taxon>
        <taxon>Caulobacteraceae</taxon>
        <taxon>Phenylobacterium</taxon>
    </lineage>
</organism>
<reference evidence="2 3" key="1">
    <citation type="submission" date="2024-06" db="EMBL/GenBank/DDBJ databases">
        <title>Genomic Encyclopedia of Type Strains, Phase IV (KMG-IV): sequencing the most valuable type-strain genomes for metagenomic binning, comparative biology and taxonomic classification.</title>
        <authorList>
            <person name="Goeker M."/>
        </authorList>
    </citation>
    <scope>NUCLEOTIDE SEQUENCE [LARGE SCALE GENOMIC DNA]</scope>
    <source>
        <strain evidence="2 3">DSM 17809</strain>
    </source>
</reference>